<keyword evidence="4" id="KW-0804">Transcription</keyword>
<evidence type="ECO:0000313" key="8">
    <source>
        <dbReference type="Proteomes" id="UP000268829"/>
    </source>
</evidence>
<dbReference type="InterPro" id="IPR013324">
    <property type="entry name" value="RNA_pol_sigma_r3/r4-like"/>
</dbReference>
<dbReference type="GO" id="GO:0003677">
    <property type="term" value="F:DNA binding"/>
    <property type="evidence" value="ECO:0007669"/>
    <property type="project" value="InterPro"/>
</dbReference>
<comment type="similarity">
    <text evidence="1">Belongs to the sigma-70 factor family. ECF subfamily.</text>
</comment>
<dbReference type="InterPro" id="IPR007627">
    <property type="entry name" value="RNA_pol_sigma70_r2"/>
</dbReference>
<dbReference type="Pfam" id="PF08281">
    <property type="entry name" value="Sigma70_r4_2"/>
    <property type="match status" value="1"/>
</dbReference>
<dbReference type="InterPro" id="IPR039425">
    <property type="entry name" value="RNA_pol_sigma-70-like"/>
</dbReference>
<evidence type="ECO:0000256" key="2">
    <source>
        <dbReference type="ARBA" id="ARBA00023015"/>
    </source>
</evidence>
<dbReference type="EMBL" id="RHHS01000017">
    <property type="protein sequence ID" value="RNB58391.1"/>
    <property type="molecule type" value="Genomic_DNA"/>
</dbReference>
<dbReference type="Proteomes" id="UP000268829">
    <property type="component" value="Unassembled WGS sequence"/>
</dbReference>
<feature type="domain" description="RNA polymerase sigma-70 region 2" evidence="5">
    <location>
        <begin position="26"/>
        <end position="88"/>
    </location>
</feature>
<dbReference type="Gene3D" id="1.10.10.10">
    <property type="entry name" value="Winged helix-like DNA-binding domain superfamily/Winged helix DNA-binding domain"/>
    <property type="match status" value="1"/>
</dbReference>
<evidence type="ECO:0000256" key="4">
    <source>
        <dbReference type="ARBA" id="ARBA00023163"/>
    </source>
</evidence>
<name>A0A3M8B4M1_9BACL</name>
<dbReference type="GO" id="GO:0016987">
    <property type="term" value="F:sigma factor activity"/>
    <property type="evidence" value="ECO:0007669"/>
    <property type="project" value="UniProtKB-KW"/>
</dbReference>
<gene>
    <name evidence="7" type="ORF">EDM57_06580</name>
</gene>
<comment type="caution">
    <text evidence="7">The sequence shown here is derived from an EMBL/GenBank/DDBJ whole genome shotgun (WGS) entry which is preliminary data.</text>
</comment>
<dbReference type="SUPFAM" id="SSF88659">
    <property type="entry name" value="Sigma3 and sigma4 domains of RNA polymerase sigma factors"/>
    <property type="match status" value="1"/>
</dbReference>
<dbReference type="PANTHER" id="PTHR43133:SF51">
    <property type="entry name" value="RNA POLYMERASE SIGMA FACTOR"/>
    <property type="match status" value="1"/>
</dbReference>
<sequence length="174" mass="20407">MNLEQLVSQARQGDDEAFYQLICQQQQQLYSVAYAFLRNELDALEAIQEATCRSYLRLSRLKQPAHFRTWLTRILIHVCLDELKRKKRFAPDFPDADGLTDPNRKQWEHTADKIDIEEALAKLTPVYRSIIILKYFEDLTIREIALRLGHPEGTIKTWLHKALVSLRKELGKGW</sequence>
<dbReference type="RefSeq" id="WP_122903968.1">
    <property type="nucleotide sequence ID" value="NZ_RHHS01000017.1"/>
</dbReference>
<keyword evidence="3" id="KW-0731">Sigma factor</keyword>
<evidence type="ECO:0000259" key="5">
    <source>
        <dbReference type="Pfam" id="PF04542"/>
    </source>
</evidence>
<dbReference type="PANTHER" id="PTHR43133">
    <property type="entry name" value="RNA POLYMERASE ECF-TYPE SIGMA FACTO"/>
    <property type="match status" value="1"/>
</dbReference>
<dbReference type="NCBIfam" id="TIGR02937">
    <property type="entry name" value="sigma70-ECF"/>
    <property type="match status" value="1"/>
</dbReference>
<keyword evidence="2" id="KW-0805">Transcription regulation</keyword>
<evidence type="ECO:0000313" key="7">
    <source>
        <dbReference type="EMBL" id="RNB58391.1"/>
    </source>
</evidence>
<dbReference type="Gene3D" id="1.10.1740.10">
    <property type="match status" value="1"/>
</dbReference>
<dbReference type="CDD" id="cd06171">
    <property type="entry name" value="Sigma70_r4"/>
    <property type="match status" value="1"/>
</dbReference>
<dbReference type="InterPro" id="IPR014284">
    <property type="entry name" value="RNA_pol_sigma-70_dom"/>
</dbReference>
<reference evidence="7 8" key="1">
    <citation type="submission" date="2018-10" db="EMBL/GenBank/DDBJ databases">
        <title>Phylogenomics of Brevibacillus.</title>
        <authorList>
            <person name="Dunlap C."/>
        </authorList>
    </citation>
    <scope>NUCLEOTIDE SEQUENCE [LARGE SCALE GENOMIC DNA]</scope>
    <source>
        <strain evidence="7 8">DSM 100115</strain>
    </source>
</reference>
<evidence type="ECO:0000256" key="1">
    <source>
        <dbReference type="ARBA" id="ARBA00010641"/>
    </source>
</evidence>
<accession>A0A3M8B4M1</accession>
<dbReference type="GO" id="GO:0006352">
    <property type="term" value="P:DNA-templated transcription initiation"/>
    <property type="evidence" value="ECO:0007669"/>
    <property type="project" value="InterPro"/>
</dbReference>
<proteinExistence type="inferred from homology"/>
<dbReference type="Pfam" id="PF04542">
    <property type="entry name" value="Sigma70_r2"/>
    <property type="match status" value="1"/>
</dbReference>
<dbReference type="OrthoDB" id="9782703at2"/>
<dbReference type="SUPFAM" id="SSF88946">
    <property type="entry name" value="Sigma2 domain of RNA polymerase sigma factors"/>
    <property type="match status" value="1"/>
</dbReference>
<protein>
    <submittedName>
        <fullName evidence="7">Sigma-70 family RNA polymerase sigma factor</fullName>
    </submittedName>
</protein>
<feature type="domain" description="RNA polymerase sigma factor 70 region 4 type 2" evidence="6">
    <location>
        <begin position="115"/>
        <end position="165"/>
    </location>
</feature>
<dbReference type="InterPro" id="IPR013249">
    <property type="entry name" value="RNA_pol_sigma70_r4_t2"/>
</dbReference>
<keyword evidence="8" id="KW-1185">Reference proteome</keyword>
<organism evidence="7 8">
    <name type="scientific">Brevibacillus gelatini</name>
    <dbReference type="NCBI Taxonomy" id="1655277"/>
    <lineage>
        <taxon>Bacteria</taxon>
        <taxon>Bacillati</taxon>
        <taxon>Bacillota</taxon>
        <taxon>Bacilli</taxon>
        <taxon>Bacillales</taxon>
        <taxon>Paenibacillaceae</taxon>
        <taxon>Brevibacillus</taxon>
    </lineage>
</organism>
<dbReference type="InterPro" id="IPR013325">
    <property type="entry name" value="RNA_pol_sigma_r2"/>
</dbReference>
<dbReference type="AlphaFoldDB" id="A0A3M8B4M1"/>
<evidence type="ECO:0000259" key="6">
    <source>
        <dbReference type="Pfam" id="PF08281"/>
    </source>
</evidence>
<dbReference type="InterPro" id="IPR036388">
    <property type="entry name" value="WH-like_DNA-bd_sf"/>
</dbReference>
<evidence type="ECO:0000256" key="3">
    <source>
        <dbReference type="ARBA" id="ARBA00023082"/>
    </source>
</evidence>